<protein>
    <submittedName>
        <fullName evidence="2">Uncharacterized protein</fullName>
    </submittedName>
</protein>
<feature type="region of interest" description="Disordered" evidence="1">
    <location>
        <begin position="490"/>
        <end position="993"/>
    </location>
</feature>
<proteinExistence type="predicted"/>
<dbReference type="PANTHER" id="PTHR48125">
    <property type="entry name" value="LP07818P1"/>
    <property type="match status" value="1"/>
</dbReference>
<feature type="compositionally biased region" description="Polar residues" evidence="1">
    <location>
        <begin position="690"/>
        <end position="701"/>
    </location>
</feature>
<evidence type="ECO:0000256" key="1">
    <source>
        <dbReference type="SAM" id="MobiDB-lite"/>
    </source>
</evidence>
<dbReference type="PANTHER" id="PTHR48125:SF12">
    <property type="entry name" value="AT HOOK TRANSCRIPTION FACTOR FAMILY-RELATED"/>
    <property type="match status" value="1"/>
</dbReference>
<feature type="compositionally biased region" description="Pro residues" evidence="1">
    <location>
        <begin position="918"/>
        <end position="929"/>
    </location>
</feature>
<feature type="compositionally biased region" description="Low complexity" evidence="1">
    <location>
        <begin position="370"/>
        <end position="390"/>
    </location>
</feature>
<feature type="compositionally biased region" description="Basic and acidic residues" evidence="1">
    <location>
        <begin position="598"/>
        <end position="607"/>
    </location>
</feature>
<name>A0A9P3L9Y7_9APHY</name>
<dbReference type="AlphaFoldDB" id="A0A9P3L9Y7"/>
<feature type="compositionally biased region" description="Polar residues" evidence="1">
    <location>
        <begin position="517"/>
        <end position="529"/>
    </location>
</feature>
<accession>A0A9P3L9Y7</accession>
<feature type="compositionally biased region" description="Basic and acidic residues" evidence="1">
    <location>
        <begin position="435"/>
        <end position="444"/>
    </location>
</feature>
<feature type="compositionally biased region" description="Low complexity" evidence="1">
    <location>
        <begin position="627"/>
        <end position="639"/>
    </location>
</feature>
<sequence>MNAASNEEPGPRISEDIWKHIWTRVLKAERDELSTPGPKPLGLGLGYGIAGRSSPALLQDVVSTPLQGSHNLRALVSPRLSEAPPMTPSPSTPSHSAYSSTSEVDTPESASSLDPAMDAASLPLPGLESPALVPVLAKVEFDIDRRNAGWYKAWVRNRRITHAKRAESRASGRSRSISEGGEGEEGEDESKKAPMDLRLVGKMNKRANRPAFLVTEEEEEGYAQLEDEGDDELTARLDAMHEDGDDPLDDVFGTDAETWAGMHAESGPRRNIDPQVVDLALDAAAVSNLPDDLEEGDEAQLPESDDASDVTDLLDRMPRPPLTVSIPPEEEVVNAKRQSEPTTAGTIKRHVPPPLHLMPQNHGVLGVPEQSPHPSSASSAQLAYLASPSSDGVPTGSEPESNPHLSSHSLFPEEDDDDDEEELDEELLKKVNIRSPEDEKRDGAVFDALDLGLDPSLTDDNDYDDSDPYDRRKSQYIMAAQLDEIEKTLAQFSPRPHLKSVDLKPGDIPIQRRDQSHTSMRSPSLSHSPRSGYVSPPLKSPGAPGAAWPAVPYSVLNNKDADEDRPPSPPKFAFNGVSTEPPKQFQRQSTKTDAPSDETMKRQRALAEEQGLYPPLTVPNMFGPTGSIDSPIIPLSPDPFGRYPSEAEASRIQTERDSQSYSDDGSTTQVGSIPDRTSSLTIPSPAPDSRPQSLSPSSRFSMESDEIAKAGNGLQPNSKSSSPSLMSVKSIRKLWRKSDVKRDSVSTQARPDSRPVSPNLPSPALPVPQPSPQPSPQPAGRSRAKSISKSSIPSPEYPPFIPASMAPRSNMRALRFDQESPYPIHPVRPVRSPSPPRVPQQAPPPAAGSQRNSVRKSILKSLKGGSLSAGSAKSSISSTASRSSSEQPPQPDPPRRRKPSMLDLAAGAMRSSLSLGTAPPPAEIPPSPALPEQYAAHNRSASRVSSAAASPPRLRSPLGAPGSPPRHAHALSAARRSRTSDESSYGSRRSFDASQFEMVSPPTAALAYPYHALDQSVLAARD</sequence>
<feature type="compositionally biased region" description="Low complexity" evidence="1">
    <location>
        <begin position="859"/>
        <end position="887"/>
    </location>
</feature>
<comment type="caution">
    <text evidence="2">The sequence shown here is derived from an EMBL/GenBank/DDBJ whole genome shotgun (WGS) entry which is preliminary data.</text>
</comment>
<feature type="region of interest" description="Disordered" evidence="1">
    <location>
        <begin position="287"/>
        <end position="472"/>
    </location>
</feature>
<keyword evidence="3" id="KW-1185">Reference proteome</keyword>
<feature type="compositionally biased region" description="Polar residues" evidence="1">
    <location>
        <begin position="398"/>
        <end position="409"/>
    </location>
</feature>
<feature type="compositionally biased region" description="Low complexity" evidence="1">
    <location>
        <begin position="541"/>
        <end position="552"/>
    </location>
</feature>
<feature type="compositionally biased region" description="Acidic residues" evidence="1">
    <location>
        <begin position="291"/>
        <end position="309"/>
    </location>
</feature>
<feature type="compositionally biased region" description="Acidic residues" evidence="1">
    <location>
        <begin position="457"/>
        <end position="467"/>
    </location>
</feature>
<feature type="compositionally biased region" description="Pro residues" evidence="1">
    <location>
        <begin position="758"/>
        <end position="777"/>
    </location>
</feature>
<evidence type="ECO:0000313" key="3">
    <source>
        <dbReference type="Proteomes" id="UP000703269"/>
    </source>
</evidence>
<feature type="compositionally biased region" description="Pro residues" evidence="1">
    <location>
        <begin position="832"/>
        <end position="846"/>
    </location>
</feature>
<feature type="region of interest" description="Disordered" evidence="1">
    <location>
        <begin position="77"/>
        <end position="125"/>
    </location>
</feature>
<feature type="compositionally biased region" description="Acidic residues" evidence="1">
    <location>
        <begin position="215"/>
        <end position="232"/>
    </location>
</feature>
<organism evidence="2 3">
    <name type="scientific">Phanerochaete sordida</name>
    <dbReference type="NCBI Taxonomy" id="48140"/>
    <lineage>
        <taxon>Eukaryota</taxon>
        <taxon>Fungi</taxon>
        <taxon>Dikarya</taxon>
        <taxon>Basidiomycota</taxon>
        <taxon>Agaricomycotina</taxon>
        <taxon>Agaricomycetes</taxon>
        <taxon>Polyporales</taxon>
        <taxon>Phanerochaetaceae</taxon>
        <taxon>Phanerochaete</taxon>
    </lineage>
</organism>
<gene>
    <name evidence="2" type="ORF">PsYK624_022970</name>
</gene>
<feature type="compositionally biased region" description="Polar residues" evidence="1">
    <location>
        <begin position="659"/>
        <end position="682"/>
    </location>
</feature>
<feature type="compositionally biased region" description="Acidic residues" evidence="1">
    <location>
        <begin position="412"/>
        <end position="425"/>
    </location>
</feature>
<dbReference type="Proteomes" id="UP000703269">
    <property type="component" value="Unassembled WGS sequence"/>
</dbReference>
<feature type="compositionally biased region" description="Low complexity" evidence="1">
    <location>
        <begin position="935"/>
        <end position="957"/>
    </location>
</feature>
<feature type="compositionally biased region" description="Low complexity" evidence="1">
    <location>
        <begin position="718"/>
        <end position="729"/>
    </location>
</feature>
<feature type="compositionally biased region" description="Basic and acidic residues" evidence="1">
    <location>
        <begin position="499"/>
        <end position="516"/>
    </location>
</feature>
<feature type="compositionally biased region" description="Low complexity" evidence="1">
    <location>
        <begin position="92"/>
        <end position="102"/>
    </location>
</feature>
<dbReference type="OrthoDB" id="2526154at2759"/>
<feature type="compositionally biased region" description="Low complexity" evidence="1">
    <location>
        <begin position="778"/>
        <end position="794"/>
    </location>
</feature>
<dbReference type="EMBL" id="BPQB01000003">
    <property type="protein sequence ID" value="GJE86217.1"/>
    <property type="molecule type" value="Genomic_DNA"/>
</dbReference>
<reference evidence="2 3" key="1">
    <citation type="submission" date="2021-08" db="EMBL/GenBank/DDBJ databases">
        <title>Draft Genome Sequence of Phanerochaete sordida strain YK-624.</title>
        <authorList>
            <person name="Mori T."/>
            <person name="Dohra H."/>
            <person name="Suzuki T."/>
            <person name="Kawagishi H."/>
            <person name="Hirai H."/>
        </authorList>
    </citation>
    <scope>NUCLEOTIDE SEQUENCE [LARGE SCALE GENOMIC DNA]</scope>
    <source>
        <strain evidence="2 3">YK-624</strain>
    </source>
</reference>
<evidence type="ECO:0000313" key="2">
    <source>
        <dbReference type="EMBL" id="GJE86217.1"/>
    </source>
</evidence>
<feature type="region of interest" description="Disordered" evidence="1">
    <location>
        <begin position="162"/>
        <end position="233"/>
    </location>
</feature>